<keyword evidence="3" id="KW-1185">Reference proteome</keyword>
<protein>
    <recommendedName>
        <fullName evidence="4">LXG domain-containing protein</fullName>
    </recommendedName>
</protein>
<gene>
    <name evidence="2" type="ORF">A5888_001595</name>
    <name evidence="1" type="ORF">A5888_004198</name>
</gene>
<evidence type="ECO:0000313" key="2">
    <source>
        <dbReference type="EMBL" id="WYJ89869.1"/>
    </source>
</evidence>
<dbReference type="EMBL" id="NGMM01000021">
    <property type="protein sequence ID" value="OTP06743.1"/>
    <property type="molecule type" value="Genomic_DNA"/>
</dbReference>
<dbReference type="AlphaFoldDB" id="A0A242JV08"/>
<reference evidence="2" key="3">
    <citation type="submission" date="2024-03" db="EMBL/GenBank/DDBJ databases">
        <title>The Genome Sequence of Enterococcus sp. DIV0242b.</title>
        <authorList>
            <consortium name="The Broad Institute Genomics Platform"/>
            <consortium name="The Broad Institute Microbial Omics Core"/>
            <consortium name="The Broad Institute Genomic Center for Infectious Diseases"/>
            <person name="Earl A."/>
            <person name="Manson A."/>
            <person name="Gilmore M."/>
            <person name="Schwartman J."/>
            <person name="Shea T."/>
            <person name="Abouelleil A."/>
            <person name="Cao P."/>
            <person name="Chapman S."/>
            <person name="Cusick C."/>
            <person name="Young S."/>
            <person name="Neafsey D."/>
            <person name="Nusbaum C."/>
            <person name="Birren B."/>
        </authorList>
    </citation>
    <scope>NUCLEOTIDE SEQUENCE</scope>
    <source>
        <strain evidence="2">9E7_DIV0242</strain>
    </source>
</reference>
<organism evidence="1">
    <name type="scientific">Candidatus Enterococcus clewellii</name>
    <dbReference type="NCBI Taxonomy" id="1834193"/>
    <lineage>
        <taxon>Bacteria</taxon>
        <taxon>Bacillati</taxon>
        <taxon>Bacillota</taxon>
        <taxon>Bacilli</taxon>
        <taxon>Lactobacillales</taxon>
        <taxon>Enterococcaceae</taxon>
        <taxon>Enterococcus</taxon>
    </lineage>
</organism>
<reference evidence="1" key="1">
    <citation type="submission" date="2017-05" db="EMBL/GenBank/DDBJ databases">
        <title>The Genome Sequence of Enterococcus sp. 9E7_DIV0242.</title>
        <authorList>
            <consortium name="The Broad Institute Genomics Platform"/>
            <consortium name="The Broad Institute Genomic Center for Infectious Diseases"/>
            <person name="Earl A."/>
            <person name="Manson A."/>
            <person name="Schwartman J."/>
            <person name="Gilmore M."/>
            <person name="Abouelleil A."/>
            <person name="Cao P."/>
            <person name="Chapman S."/>
            <person name="Cusick C."/>
            <person name="Shea T."/>
            <person name="Young S."/>
            <person name="Neafsey D."/>
            <person name="Nusbaum C."/>
            <person name="Birren B."/>
        </authorList>
    </citation>
    <scope>NUCLEOTIDE SEQUENCE [LARGE SCALE GENOMIC DNA]</scope>
    <source>
        <strain evidence="1">9E7_DIV0242</strain>
    </source>
</reference>
<evidence type="ECO:0000313" key="3">
    <source>
        <dbReference type="Proteomes" id="UP000195141"/>
    </source>
</evidence>
<proteinExistence type="predicted"/>
<accession>A0A242JV08</accession>
<evidence type="ECO:0008006" key="4">
    <source>
        <dbReference type="Google" id="ProtNLM"/>
    </source>
</evidence>
<dbReference type="EMBL" id="CP147247">
    <property type="protein sequence ID" value="WYJ89869.1"/>
    <property type="molecule type" value="Genomic_DNA"/>
</dbReference>
<reference evidence="2" key="2">
    <citation type="submission" date="2017-05" db="EMBL/GenBank/DDBJ databases">
        <authorList>
            <consortium name="The Broad Institute Genomics Platform"/>
            <consortium name="The Broad Institute Genomic Center for Infectious Diseases"/>
            <person name="Earl A."/>
            <person name="Manson A."/>
            <person name="Schwartman J."/>
            <person name="Gilmore M."/>
            <person name="Abouelleil A."/>
            <person name="Cao P."/>
            <person name="Chapman S."/>
            <person name="Cusick C."/>
            <person name="Shea T."/>
            <person name="Young S."/>
            <person name="Neafsey D."/>
            <person name="Nusbaum C."/>
            <person name="Birren B."/>
        </authorList>
    </citation>
    <scope>NUCLEOTIDE SEQUENCE</scope>
    <source>
        <strain evidence="2">9E7_DIV0242</strain>
    </source>
</reference>
<sequence>MSKPLNSYAVSQELDQVKHLLFFMGETFTSIQNTALRYRKQDPDADKLLAASIDRSIDQLITLQATLFNKVMDLEQNFVD</sequence>
<name>A0A242JV08_9ENTE</name>
<evidence type="ECO:0000313" key="1">
    <source>
        <dbReference type="EMBL" id="OTP06743.1"/>
    </source>
</evidence>
<dbReference type="OrthoDB" id="9794455at2"/>
<dbReference type="RefSeq" id="WP_086351156.1">
    <property type="nucleotide sequence ID" value="NZ_CP147247.1"/>
</dbReference>
<dbReference type="Proteomes" id="UP000195141">
    <property type="component" value="Chromosome"/>
</dbReference>